<accession>A0A3B0XT73</accession>
<dbReference type="InterPro" id="IPR019734">
    <property type="entry name" value="TPR_rpt"/>
</dbReference>
<evidence type="ECO:0000259" key="3">
    <source>
        <dbReference type="Pfam" id="PF18073"/>
    </source>
</evidence>
<protein>
    <submittedName>
        <fullName evidence="4">Lipopolysaccharide assembly protein LapB</fullName>
    </submittedName>
</protein>
<keyword evidence="2" id="KW-0812">Transmembrane</keyword>
<dbReference type="NCBIfam" id="NF008757">
    <property type="entry name" value="PRK11788.1-5"/>
    <property type="match status" value="1"/>
</dbReference>
<sequence length="387" mass="44621">MTEYLELYLSPEWMLYLLPVSGFILGYFFSRRKIKKHKKQLHFSNDYFQGLNYLLNDEQDKALDIFVQLVETDWETIDTSLALGAIFRRQGEIDKAIKLHQNLLARPSLPIEYKSTVLISLAKDYLQAGWLDRAESLFKEVVTDEQYTQEAQQCLMSIYEREQDWSNAINIARRFLRRGDSELSALIAQYYCELSQQALQQNDDKEAEALATQALAADKNCVRASIILADRAMNRGRYQKAIRFLRQVEMQDIKLFPLVTDRLIQCYRNISNLNKALSFLRTLDKKYPEITLVSALTQLTQEIHGREDALQYVSDAAMHQPSLISLSTLVHLQQSNSAQDVVLTDTLNGVIAQQYEYQCSHCGYSANTHVWLCPSCHSWSTMLAKTD</sequence>
<feature type="transmembrane region" description="Helical" evidence="2">
    <location>
        <begin position="13"/>
        <end position="30"/>
    </location>
</feature>
<evidence type="ECO:0000313" key="4">
    <source>
        <dbReference type="EMBL" id="VAW66412.1"/>
    </source>
</evidence>
<feature type="domain" description="LapB rubredoxin metal binding" evidence="3">
    <location>
        <begin position="357"/>
        <end position="382"/>
    </location>
</feature>
<evidence type="ECO:0000256" key="1">
    <source>
        <dbReference type="ARBA" id="ARBA00022723"/>
    </source>
</evidence>
<dbReference type="SUPFAM" id="SSF81901">
    <property type="entry name" value="HCP-like"/>
    <property type="match status" value="1"/>
</dbReference>
<dbReference type="GO" id="GO:0046872">
    <property type="term" value="F:metal ion binding"/>
    <property type="evidence" value="ECO:0007669"/>
    <property type="project" value="UniProtKB-KW"/>
</dbReference>
<dbReference type="GO" id="GO:0008653">
    <property type="term" value="P:lipopolysaccharide metabolic process"/>
    <property type="evidence" value="ECO:0007669"/>
    <property type="project" value="InterPro"/>
</dbReference>
<dbReference type="InterPro" id="IPR030865">
    <property type="entry name" value="LapB"/>
</dbReference>
<dbReference type="InterPro" id="IPR041166">
    <property type="entry name" value="Rubredoxin_2"/>
</dbReference>
<organism evidence="4">
    <name type="scientific">hydrothermal vent metagenome</name>
    <dbReference type="NCBI Taxonomy" id="652676"/>
    <lineage>
        <taxon>unclassified sequences</taxon>
        <taxon>metagenomes</taxon>
        <taxon>ecological metagenomes</taxon>
    </lineage>
</organism>
<dbReference type="Pfam" id="PF13176">
    <property type="entry name" value="TPR_7"/>
    <property type="match status" value="1"/>
</dbReference>
<name>A0A3B0XT73_9ZZZZ</name>
<gene>
    <name evidence="4" type="ORF">MNBD_GAMMA09-343</name>
</gene>
<reference evidence="4" key="1">
    <citation type="submission" date="2018-06" db="EMBL/GenBank/DDBJ databases">
        <authorList>
            <person name="Zhirakovskaya E."/>
        </authorList>
    </citation>
    <scope>NUCLEOTIDE SEQUENCE</scope>
</reference>
<dbReference type="Pfam" id="PF18073">
    <property type="entry name" value="Zn_ribbon_LapB"/>
    <property type="match status" value="1"/>
</dbReference>
<proteinExistence type="inferred from homology"/>
<evidence type="ECO:0000256" key="2">
    <source>
        <dbReference type="SAM" id="Phobius"/>
    </source>
</evidence>
<dbReference type="HAMAP" id="MF_00994">
    <property type="entry name" value="LPS_assembly_LapB"/>
    <property type="match status" value="1"/>
</dbReference>
<keyword evidence="2" id="KW-0472">Membrane</keyword>
<dbReference type="InterPro" id="IPR011990">
    <property type="entry name" value="TPR-like_helical_dom_sf"/>
</dbReference>
<dbReference type="AlphaFoldDB" id="A0A3B0XT73"/>
<dbReference type="Gene3D" id="1.25.40.10">
    <property type="entry name" value="Tetratricopeptide repeat domain"/>
    <property type="match status" value="2"/>
</dbReference>
<dbReference type="EMBL" id="UOFI01000075">
    <property type="protein sequence ID" value="VAW66412.1"/>
    <property type="molecule type" value="Genomic_DNA"/>
</dbReference>
<keyword evidence="2" id="KW-1133">Transmembrane helix</keyword>
<keyword evidence="1" id="KW-0479">Metal-binding</keyword>